<evidence type="ECO:0000313" key="1">
    <source>
        <dbReference type="EMBL" id="BAU58690.1"/>
    </source>
</evidence>
<dbReference type="RefSeq" id="WP_200232727.1">
    <property type="nucleotide sequence ID" value="NZ_NRRM01000016.1"/>
</dbReference>
<sequence>MWVNSYVYFRRLRADEDIRPLSEFRAGVASYYECPKSTFTKHNVVGAAYLLKGERIGKQQPGRN</sequence>
<dbReference type="EMBL" id="AP017372">
    <property type="protein sequence ID" value="BAU58690.1"/>
    <property type="molecule type" value="Genomic_DNA"/>
</dbReference>
<reference evidence="1" key="1">
    <citation type="submission" date="2016-02" db="EMBL/GenBank/DDBJ databases">
        <title>Halorhodospira halochloris DSM-1059 complete genome, version 2.</title>
        <authorList>
            <person name="Tsukatani Y."/>
        </authorList>
    </citation>
    <scope>NUCLEOTIDE SEQUENCE</scope>
    <source>
        <strain evidence="1">DSM 1059</strain>
    </source>
</reference>
<proteinExistence type="predicted"/>
<keyword evidence="2" id="KW-1185">Reference proteome</keyword>
<gene>
    <name evidence="1" type="ORF">HH1059_19850</name>
</gene>
<accession>A0A110B2G7</accession>
<dbReference type="Proteomes" id="UP000218890">
    <property type="component" value="Chromosome"/>
</dbReference>
<evidence type="ECO:0000313" key="2">
    <source>
        <dbReference type="Proteomes" id="UP000218890"/>
    </source>
</evidence>
<protein>
    <submittedName>
        <fullName evidence="1">Uncharacterized protein</fullName>
    </submittedName>
</protein>
<dbReference type="AlphaFoldDB" id="A0A110B2G7"/>
<name>A0A110B2G7_HALHR</name>
<organism evidence="1 2">
    <name type="scientific">Halorhodospira halochloris</name>
    <name type="common">Ectothiorhodospira halochloris</name>
    <dbReference type="NCBI Taxonomy" id="1052"/>
    <lineage>
        <taxon>Bacteria</taxon>
        <taxon>Pseudomonadati</taxon>
        <taxon>Pseudomonadota</taxon>
        <taxon>Gammaproteobacteria</taxon>
        <taxon>Chromatiales</taxon>
        <taxon>Ectothiorhodospiraceae</taxon>
        <taxon>Halorhodospira</taxon>
    </lineage>
</organism>
<dbReference type="KEGG" id="hhk:HH1059_19850"/>